<dbReference type="InterPro" id="IPR029064">
    <property type="entry name" value="Ribosomal_eL30-like_sf"/>
</dbReference>
<sequence length="209" mass="23541">MRWEHKQNYQEDGDADIFHGANMYLKKNRIMTDIEEPKAKKQKTTKKDRKSTEDSKEKSASENVVDNTPTYEERCLAINILASPLASKKSTKKAHKLVRKASQSKSLRRGVKELVKGLRKGDKGLAIIAGDVFPIDVMSHLPILLEEHNVPYLFVPSKRDLGAAACTKRPTSCVLVKDKKSDGKDIDGKDLYDALIEEAKEYDPNSKKN</sequence>
<proteinExistence type="inferred from homology"/>
<dbReference type="PRINTS" id="PR00881">
    <property type="entry name" value="L7ARS6FAMILY"/>
</dbReference>
<comment type="function">
    <text evidence="6">Common component of the spliceosome and rRNA processing machinery.</text>
</comment>
<dbReference type="Pfam" id="PF01248">
    <property type="entry name" value="Ribosomal_L7Ae"/>
    <property type="match status" value="1"/>
</dbReference>
<dbReference type="AlphaFoldDB" id="A0ABD3MGB1"/>
<comment type="caution">
    <text evidence="9">The sequence shown here is derived from an EMBL/GenBank/DDBJ whole genome shotgun (WGS) entry which is preliminary data.</text>
</comment>
<keyword evidence="5 6" id="KW-0687">Ribonucleoprotein</keyword>
<accession>A0ABD3MGB1</accession>
<comment type="function">
    <text evidence="6">Required for ribosome biogenesis. Part of a complex which catalyzes pseudouridylation of rRNA. This involves the isomerization of uridine such that the ribose is subsequently attached to C5, instead of the normal N1. Pseudouridine ('psi') residues may serve to stabilize the conformation of rRNAs.</text>
</comment>
<keyword evidence="4 6" id="KW-0539">Nucleus</keyword>
<organism evidence="9 10">
    <name type="scientific">Stephanodiscus triporus</name>
    <dbReference type="NCBI Taxonomy" id="2934178"/>
    <lineage>
        <taxon>Eukaryota</taxon>
        <taxon>Sar</taxon>
        <taxon>Stramenopiles</taxon>
        <taxon>Ochrophyta</taxon>
        <taxon>Bacillariophyta</taxon>
        <taxon>Coscinodiscophyceae</taxon>
        <taxon>Thalassiosirophycidae</taxon>
        <taxon>Stephanodiscales</taxon>
        <taxon>Stephanodiscaceae</taxon>
        <taxon>Stephanodiscus</taxon>
    </lineage>
</organism>
<dbReference type="InterPro" id="IPR002415">
    <property type="entry name" value="H/ACA_rnp_Nhp2-like"/>
</dbReference>
<dbReference type="InterPro" id="IPR018492">
    <property type="entry name" value="Ribosomal_eL8/Nhp2"/>
</dbReference>
<feature type="domain" description="Ribosomal protein eL8/eL30/eS12/Gadd45" evidence="8">
    <location>
        <begin position="93"/>
        <end position="180"/>
    </location>
</feature>
<feature type="compositionally biased region" description="Basic and acidic residues" evidence="7">
    <location>
        <begin position="30"/>
        <end position="39"/>
    </location>
</feature>
<dbReference type="GO" id="GO:0003723">
    <property type="term" value="F:RNA binding"/>
    <property type="evidence" value="ECO:0007669"/>
    <property type="project" value="UniProtKB-UniRule"/>
</dbReference>
<dbReference type="GO" id="GO:0031429">
    <property type="term" value="C:box H/ACA snoRNP complex"/>
    <property type="evidence" value="ECO:0007669"/>
    <property type="project" value="UniProtKB-UniRule"/>
</dbReference>
<dbReference type="PANTHER" id="PTHR23105">
    <property type="entry name" value="RIBOSOMAL PROTEIN L7AE FAMILY MEMBER"/>
    <property type="match status" value="1"/>
</dbReference>
<comment type="similarity">
    <text evidence="2 6">Belongs to the eukaryotic ribosomal protein eL8 family.</text>
</comment>
<feature type="compositionally biased region" description="Basic residues" evidence="7">
    <location>
        <begin position="40"/>
        <end position="49"/>
    </location>
</feature>
<evidence type="ECO:0000256" key="1">
    <source>
        <dbReference type="ARBA" id="ARBA00004604"/>
    </source>
</evidence>
<name>A0ABD3MGB1_9STRA</name>
<dbReference type="InterPro" id="IPR004038">
    <property type="entry name" value="Ribosomal_eL8/eL30/eS12/Gad45"/>
</dbReference>
<dbReference type="EMBL" id="JALLAZ020001812">
    <property type="protein sequence ID" value="KAL3763084.1"/>
    <property type="molecule type" value="Genomic_DNA"/>
</dbReference>
<dbReference type="GO" id="GO:0031120">
    <property type="term" value="P:snRNA pseudouridine synthesis"/>
    <property type="evidence" value="ECO:0007669"/>
    <property type="project" value="UniProtKB-UniRule"/>
</dbReference>
<protein>
    <recommendedName>
        <fullName evidence="6">H/ACA ribonucleoprotein complex subunit 2</fullName>
    </recommendedName>
    <alternativeName>
        <fullName evidence="6">Nucleolar protein family A member 2</fullName>
    </alternativeName>
</protein>
<evidence type="ECO:0000313" key="9">
    <source>
        <dbReference type="EMBL" id="KAL3763084.1"/>
    </source>
</evidence>
<reference evidence="9 10" key="1">
    <citation type="submission" date="2024-10" db="EMBL/GenBank/DDBJ databases">
        <title>Updated reference genomes for cyclostephanoid diatoms.</title>
        <authorList>
            <person name="Roberts W.R."/>
            <person name="Alverson A.J."/>
        </authorList>
    </citation>
    <scope>NUCLEOTIDE SEQUENCE [LARGE SCALE GENOMIC DNA]</scope>
    <source>
        <strain evidence="9 10">AJA276-08</strain>
    </source>
</reference>
<evidence type="ECO:0000256" key="6">
    <source>
        <dbReference type="RuleBase" id="RU366039"/>
    </source>
</evidence>
<gene>
    <name evidence="9" type="ORF">ACHAW5_010712</name>
</gene>
<dbReference type="Proteomes" id="UP001530315">
    <property type="component" value="Unassembled WGS sequence"/>
</dbReference>
<feature type="compositionally biased region" description="Basic and acidic residues" evidence="7">
    <location>
        <begin position="50"/>
        <end position="60"/>
    </location>
</feature>
<dbReference type="InterPro" id="IPR050257">
    <property type="entry name" value="eL8/uL1-like"/>
</dbReference>
<keyword evidence="10" id="KW-1185">Reference proteome</keyword>
<evidence type="ECO:0000256" key="7">
    <source>
        <dbReference type="SAM" id="MobiDB-lite"/>
    </source>
</evidence>
<evidence type="ECO:0000256" key="2">
    <source>
        <dbReference type="ARBA" id="ARBA00007337"/>
    </source>
</evidence>
<dbReference type="GO" id="GO:0000398">
    <property type="term" value="P:mRNA splicing, via spliceosome"/>
    <property type="evidence" value="ECO:0007669"/>
    <property type="project" value="UniProtKB-UniRule"/>
</dbReference>
<dbReference type="SUPFAM" id="SSF55315">
    <property type="entry name" value="L30e-like"/>
    <property type="match status" value="1"/>
</dbReference>
<comment type="subcellular location">
    <subcellularLocation>
        <location evidence="1 6">Nucleus</location>
        <location evidence="1 6">Nucleolus</location>
    </subcellularLocation>
</comment>
<evidence type="ECO:0000256" key="3">
    <source>
        <dbReference type="ARBA" id="ARBA00022884"/>
    </source>
</evidence>
<feature type="region of interest" description="Disordered" evidence="7">
    <location>
        <begin position="29"/>
        <end position="66"/>
    </location>
</feature>
<evidence type="ECO:0000256" key="4">
    <source>
        <dbReference type="ARBA" id="ARBA00023242"/>
    </source>
</evidence>
<evidence type="ECO:0000256" key="5">
    <source>
        <dbReference type="ARBA" id="ARBA00023274"/>
    </source>
</evidence>
<keyword evidence="3 6" id="KW-0694">RNA-binding</keyword>
<dbReference type="PRINTS" id="PR00883">
    <property type="entry name" value="NUCLEARHMG"/>
</dbReference>
<evidence type="ECO:0000313" key="10">
    <source>
        <dbReference type="Proteomes" id="UP001530315"/>
    </source>
</evidence>
<evidence type="ECO:0000259" key="8">
    <source>
        <dbReference type="Pfam" id="PF01248"/>
    </source>
</evidence>
<dbReference type="Gene3D" id="3.30.1330.30">
    <property type="match status" value="1"/>
</dbReference>